<gene>
    <name evidence="1" type="ORF">MNBD_GAMMA02-1615</name>
</gene>
<organism evidence="1">
    <name type="scientific">hydrothermal vent metagenome</name>
    <dbReference type="NCBI Taxonomy" id="652676"/>
    <lineage>
        <taxon>unclassified sequences</taxon>
        <taxon>metagenomes</taxon>
        <taxon>ecological metagenomes</taxon>
    </lineage>
</organism>
<sequence>MADRIISLSLCNSLCFFPLIEVSALLTSHTHVLFSLGHHGNKSSLVVLMNHLDDSLHRIRQRIEGCWTVVIEFLNLEIEVR</sequence>
<reference evidence="1" key="1">
    <citation type="submission" date="2018-06" db="EMBL/GenBank/DDBJ databases">
        <authorList>
            <person name="Zhirakovskaya E."/>
        </authorList>
    </citation>
    <scope>NUCLEOTIDE SEQUENCE</scope>
</reference>
<evidence type="ECO:0000313" key="1">
    <source>
        <dbReference type="EMBL" id="VAW44297.1"/>
    </source>
</evidence>
<feature type="non-terminal residue" evidence="1">
    <location>
        <position position="81"/>
    </location>
</feature>
<protein>
    <submittedName>
        <fullName evidence="1">Uncharacterized protein</fullName>
    </submittedName>
</protein>
<accession>A0A3B0W0P6</accession>
<proteinExistence type="predicted"/>
<dbReference type="AlphaFoldDB" id="A0A3B0W0P6"/>
<name>A0A3B0W0P6_9ZZZZ</name>
<dbReference type="EMBL" id="UOFA01000104">
    <property type="protein sequence ID" value="VAW44297.1"/>
    <property type="molecule type" value="Genomic_DNA"/>
</dbReference>